<feature type="compositionally biased region" description="Low complexity" evidence="1">
    <location>
        <begin position="129"/>
        <end position="149"/>
    </location>
</feature>
<feature type="compositionally biased region" description="Polar residues" evidence="1">
    <location>
        <begin position="206"/>
        <end position="217"/>
    </location>
</feature>
<comment type="caution">
    <text evidence="2">The sequence shown here is derived from an EMBL/GenBank/DDBJ whole genome shotgun (WGS) entry which is preliminary data.</text>
</comment>
<accession>A0A2T9ZEN1</accession>
<dbReference type="Proteomes" id="UP000245609">
    <property type="component" value="Unassembled WGS sequence"/>
</dbReference>
<gene>
    <name evidence="2" type="ORF">BB560_002504</name>
</gene>
<dbReference type="EMBL" id="MBFS01000287">
    <property type="protein sequence ID" value="PVV03022.1"/>
    <property type="molecule type" value="Genomic_DNA"/>
</dbReference>
<feature type="compositionally biased region" description="Basic and acidic residues" evidence="1">
    <location>
        <begin position="43"/>
        <end position="59"/>
    </location>
</feature>
<feature type="compositionally biased region" description="Polar residues" evidence="1">
    <location>
        <begin position="160"/>
        <end position="170"/>
    </location>
</feature>
<feature type="compositionally biased region" description="Polar residues" evidence="1">
    <location>
        <begin position="26"/>
        <end position="41"/>
    </location>
</feature>
<sequence>MRKNAALEYQEKKPKFLEKLLGSVPNLPNVSTKFDSSSSGVSELEREQARKKQKVENSKQSKLAPGLTTRISNSDNETKDESEQQTYSKRIDSRNFFSDDKDDLPTVVVLTEKEKKSLDRKSKKHILHPEPSSPKSPSSSVPGKTTPSSNQHENSDYTQEKSTISVNTSKIIFKKPKPKPKSELDTNKNKHKKSDSARKVSKKSIKSNSGLLSFAQE</sequence>
<reference evidence="2 3" key="1">
    <citation type="journal article" date="2018" name="MBio">
        <title>Comparative Genomics Reveals the Core Gene Toolbox for the Fungus-Insect Symbiosis.</title>
        <authorList>
            <person name="Wang Y."/>
            <person name="Stata M."/>
            <person name="Wang W."/>
            <person name="Stajich J.E."/>
            <person name="White M.M."/>
            <person name="Moncalvo J.M."/>
        </authorList>
    </citation>
    <scope>NUCLEOTIDE SEQUENCE [LARGE SCALE GENOMIC DNA]</scope>
    <source>
        <strain evidence="2 3">SC-DP-2</strain>
    </source>
</reference>
<proteinExistence type="predicted"/>
<feature type="compositionally biased region" description="Basic and acidic residues" evidence="1">
    <location>
        <begin position="180"/>
        <end position="198"/>
    </location>
</feature>
<name>A0A2T9ZEN1_9FUNG</name>
<evidence type="ECO:0000313" key="2">
    <source>
        <dbReference type="EMBL" id="PVV03022.1"/>
    </source>
</evidence>
<feature type="compositionally biased region" description="Basic and acidic residues" evidence="1">
    <location>
        <begin position="111"/>
        <end position="120"/>
    </location>
</feature>
<evidence type="ECO:0008006" key="4">
    <source>
        <dbReference type="Google" id="ProtNLM"/>
    </source>
</evidence>
<organism evidence="2 3">
    <name type="scientific">Smittium megazygosporum</name>
    <dbReference type="NCBI Taxonomy" id="133381"/>
    <lineage>
        <taxon>Eukaryota</taxon>
        <taxon>Fungi</taxon>
        <taxon>Fungi incertae sedis</taxon>
        <taxon>Zoopagomycota</taxon>
        <taxon>Kickxellomycotina</taxon>
        <taxon>Harpellomycetes</taxon>
        <taxon>Harpellales</taxon>
        <taxon>Legeriomycetaceae</taxon>
        <taxon>Smittium</taxon>
    </lineage>
</organism>
<keyword evidence="3" id="KW-1185">Reference proteome</keyword>
<dbReference type="AlphaFoldDB" id="A0A2T9ZEN1"/>
<feature type="compositionally biased region" description="Basic and acidic residues" evidence="1">
    <location>
        <begin position="89"/>
        <end position="99"/>
    </location>
</feature>
<protein>
    <recommendedName>
        <fullName evidence="4">DUF4604 domain-containing protein</fullName>
    </recommendedName>
</protein>
<evidence type="ECO:0000313" key="3">
    <source>
        <dbReference type="Proteomes" id="UP000245609"/>
    </source>
</evidence>
<evidence type="ECO:0000256" key="1">
    <source>
        <dbReference type="SAM" id="MobiDB-lite"/>
    </source>
</evidence>
<feature type="region of interest" description="Disordered" evidence="1">
    <location>
        <begin position="25"/>
        <end position="217"/>
    </location>
</feature>